<evidence type="ECO:0000256" key="9">
    <source>
        <dbReference type="ARBA" id="ARBA00022955"/>
    </source>
</evidence>
<dbReference type="Gene3D" id="3.30.230.10">
    <property type="match status" value="1"/>
</dbReference>
<evidence type="ECO:0000256" key="15">
    <source>
        <dbReference type="PIRNR" id="PIRNR017288"/>
    </source>
</evidence>
<keyword evidence="13 15" id="KW-0753">Steroid metabolism</keyword>
<comment type="similarity">
    <text evidence="2 15">Belongs to the GHMP kinase family. Mevalonate kinase subfamily.</text>
</comment>
<dbReference type="SUPFAM" id="SSF54211">
    <property type="entry name" value="Ribosomal protein S5 domain 2-like"/>
    <property type="match status" value="1"/>
</dbReference>
<dbReference type="InterPro" id="IPR016005">
    <property type="entry name" value="Erg8"/>
</dbReference>
<dbReference type="Proteomes" id="UP000799538">
    <property type="component" value="Unassembled WGS sequence"/>
</dbReference>
<evidence type="ECO:0000256" key="5">
    <source>
        <dbReference type="ARBA" id="ARBA00022679"/>
    </source>
</evidence>
<protein>
    <recommendedName>
        <fullName evidence="3 15">Phosphomevalonate kinase</fullName>
        <ecNumber evidence="3 15">2.7.4.2</ecNumber>
    </recommendedName>
</protein>
<dbReference type="SUPFAM" id="SSF55060">
    <property type="entry name" value="GHMP Kinase, C-terminal domain"/>
    <property type="match status" value="1"/>
</dbReference>
<evidence type="ECO:0000256" key="2">
    <source>
        <dbReference type="ARBA" id="ARBA00006495"/>
    </source>
</evidence>
<comment type="pathway">
    <text evidence="1 15">Isoprenoid biosynthesis; isopentenyl diphosphate biosynthesis via mevalonate pathway; isopentenyl diphosphate from (R)-mevalonate: step 2/3.</text>
</comment>
<dbReference type="InterPro" id="IPR020568">
    <property type="entry name" value="Ribosomal_Su5_D2-typ_SF"/>
</dbReference>
<dbReference type="GO" id="GO:0005777">
    <property type="term" value="C:peroxisome"/>
    <property type="evidence" value="ECO:0007669"/>
    <property type="project" value="TreeGrafter"/>
</dbReference>
<dbReference type="GO" id="GO:0004631">
    <property type="term" value="F:phosphomevalonate kinase activity"/>
    <property type="evidence" value="ECO:0007669"/>
    <property type="project" value="UniProtKB-UniRule"/>
</dbReference>
<keyword evidence="10" id="KW-0756">Sterol biosynthesis</keyword>
<dbReference type="InterPro" id="IPR036554">
    <property type="entry name" value="GHMP_kinase_C_sf"/>
</dbReference>
<gene>
    <name evidence="17" type="ORF">BDZ85DRAFT_58882</name>
</gene>
<evidence type="ECO:0000256" key="13">
    <source>
        <dbReference type="ARBA" id="ARBA00023221"/>
    </source>
</evidence>
<dbReference type="GO" id="GO:0005524">
    <property type="term" value="F:ATP binding"/>
    <property type="evidence" value="ECO:0007669"/>
    <property type="project" value="UniProtKB-UniRule"/>
</dbReference>
<evidence type="ECO:0000256" key="3">
    <source>
        <dbReference type="ARBA" id="ARBA00012958"/>
    </source>
</evidence>
<evidence type="ECO:0000313" key="17">
    <source>
        <dbReference type="EMBL" id="KAF2227138.1"/>
    </source>
</evidence>
<evidence type="ECO:0000313" key="18">
    <source>
        <dbReference type="Proteomes" id="UP000799538"/>
    </source>
</evidence>
<evidence type="ECO:0000259" key="16">
    <source>
        <dbReference type="Pfam" id="PF00288"/>
    </source>
</evidence>
<dbReference type="UniPathway" id="UPA00057">
    <property type="reaction ID" value="UER00099"/>
</dbReference>
<accession>A0A6A6GND4</accession>
<keyword evidence="6" id="KW-0547">Nucleotide-binding</keyword>
<evidence type="ECO:0000256" key="7">
    <source>
        <dbReference type="ARBA" id="ARBA00022777"/>
    </source>
</evidence>
<keyword evidence="12" id="KW-1207">Sterol metabolism</keyword>
<keyword evidence="7 15" id="KW-0418">Kinase</keyword>
<dbReference type="GO" id="GO:0006696">
    <property type="term" value="P:ergosterol biosynthetic process"/>
    <property type="evidence" value="ECO:0007669"/>
    <property type="project" value="TreeGrafter"/>
</dbReference>
<evidence type="ECO:0000256" key="1">
    <source>
        <dbReference type="ARBA" id="ARBA00005017"/>
    </source>
</evidence>
<dbReference type="Gene3D" id="3.30.70.890">
    <property type="entry name" value="GHMP kinase, C-terminal domain"/>
    <property type="match status" value="1"/>
</dbReference>
<name>A0A6A6GND4_9PEZI</name>
<evidence type="ECO:0000256" key="4">
    <source>
        <dbReference type="ARBA" id="ARBA00022516"/>
    </source>
</evidence>
<dbReference type="InterPro" id="IPR014721">
    <property type="entry name" value="Ribsml_uS5_D2-typ_fold_subgr"/>
</dbReference>
<keyword evidence="11 15" id="KW-0443">Lipid metabolism</keyword>
<keyword evidence="9 15" id="KW-0752">Steroid biosynthesis</keyword>
<dbReference type="InterPro" id="IPR035102">
    <property type="entry name" value="Phosphomevalonate_kinase"/>
</dbReference>
<dbReference type="GO" id="GO:0010142">
    <property type="term" value="P:farnesyl diphosphate biosynthetic process, mevalonate pathway"/>
    <property type="evidence" value="ECO:0007669"/>
    <property type="project" value="TreeGrafter"/>
</dbReference>
<dbReference type="EC" id="2.7.4.2" evidence="3 15"/>
<keyword evidence="8" id="KW-0067">ATP-binding</keyword>
<dbReference type="PANTHER" id="PTHR31814">
    <property type="match status" value="1"/>
</dbReference>
<comment type="catalytic activity">
    <reaction evidence="14">
        <text>(R)-5-phosphomevalonate + ATP = (R)-5-diphosphomevalonate + ADP</text>
        <dbReference type="Rhea" id="RHEA:16341"/>
        <dbReference type="ChEBI" id="CHEBI:30616"/>
        <dbReference type="ChEBI" id="CHEBI:57557"/>
        <dbReference type="ChEBI" id="CHEBI:58146"/>
        <dbReference type="ChEBI" id="CHEBI:456216"/>
        <dbReference type="EC" id="2.7.4.2"/>
    </reaction>
    <physiologicalReaction direction="left-to-right" evidence="14">
        <dbReference type="Rhea" id="RHEA:16342"/>
    </physiologicalReaction>
</comment>
<dbReference type="AlphaFoldDB" id="A0A6A6GND4"/>
<evidence type="ECO:0000256" key="6">
    <source>
        <dbReference type="ARBA" id="ARBA00022741"/>
    </source>
</evidence>
<dbReference type="Pfam" id="PF00288">
    <property type="entry name" value="GHMP_kinases_N"/>
    <property type="match status" value="1"/>
</dbReference>
<keyword evidence="4 15" id="KW-0444">Lipid biosynthesis</keyword>
<evidence type="ECO:0000256" key="14">
    <source>
        <dbReference type="ARBA" id="ARBA00029326"/>
    </source>
</evidence>
<dbReference type="PANTHER" id="PTHR31814:SF2">
    <property type="entry name" value="PHOSPHOMEVALONATE KINASE"/>
    <property type="match status" value="1"/>
</dbReference>
<keyword evidence="5 15" id="KW-0808">Transferase</keyword>
<dbReference type="InterPro" id="IPR006204">
    <property type="entry name" value="GHMP_kinase_N_dom"/>
</dbReference>
<dbReference type="OrthoDB" id="10262935at2759"/>
<dbReference type="EMBL" id="ML992502">
    <property type="protein sequence ID" value="KAF2227138.1"/>
    <property type="molecule type" value="Genomic_DNA"/>
</dbReference>
<evidence type="ECO:0000256" key="11">
    <source>
        <dbReference type="ARBA" id="ARBA00023098"/>
    </source>
</evidence>
<proteinExistence type="inferred from homology"/>
<evidence type="ECO:0000256" key="8">
    <source>
        <dbReference type="ARBA" id="ARBA00022840"/>
    </source>
</evidence>
<dbReference type="PIRSF" id="PIRSF017288">
    <property type="entry name" value="PMK_GHMP_euk"/>
    <property type="match status" value="1"/>
</dbReference>
<organism evidence="17 18">
    <name type="scientific">Elsinoe ampelina</name>
    <dbReference type="NCBI Taxonomy" id="302913"/>
    <lineage>
        <taxon>Eukaryota</taxon>
        <taxon>Fungi</taxon>
        <taxon>Dikarya</taxon>
        <taxon>Ascomycota</taxon>
        <taxon>Pezizomycotina</taxon>
        <taxon>Dothideomycetes</taxon>
        <taxon>Dothideomycetidae</taxon>
        <taxon>Myriangiales</taxon>
        <taxon>Elsinoaceae</taxon>
        <taxon>Elsinoe</taxon>
    </lineage>
</organism>
<dbReference type="GO" id="GO:0019287">
    <property type="term" value="P:isopentenyl diphosphate biosynthetic process, mevalonate pathway"/>
    <property type="evidence" value="ECO:0007669"/>
    <property type="project" value="UniProtKB-UniRule"/>
</dbReference>
<feature type="domain" description="GHMP kinase N-terminal" evidence="16">
    <location>
        <begin position="157"/>
        <end position="223"/>
    </location>
</feature>
<sequence length="449" mass="48209">MIQSQSVAVSAPGKVLLAGGYLVLDRKYTGLVFGLDARIHVCVSPVRTSPGVILSEIIVQSPQFLDAIWEYGYRLSPGNGGMQVTELRADADLRLTRNLFIETALSYTLTYISTFQTHPLPSASITILADNAYYSTPSSAGPLSRFHSFACPLSAAHKTGLGSSAALVTAFTAALLRYYLPRESFSLDGDMGKRRLHNLAQAAHCAAQGKVGSGFDVASAVYGSCVYRRFSPDLLAGCGEIGTKGFATRLREVVDETGEGGPWDTEVVKGKVAVPKGLRLVMCDVKGGSQTPGMVKKVLKWREAEGESAEEFWGRLQSANEGLAKEMVKVADEGSAEYGALKSKLNEIRGLIREMSERSGVPIEPVEQTKLIDACSEVEGVIGGVVPGAGGYDAISLLIEDRQEVADKLAELVKGWDFGGEGKVSVLPVREEMEGVRSEQADGYRQWTD</sequence>
<evidence type="ECO:0000256" key="12">
    <source>
        <dbReference type="ARBA" id="ARBA00023166"/>
    </source>
</evidence>
<reference evidence="18" key="1">
    <citation type="journal article" date="2020" name="Stud. Mycol.">
        <title>101 Dothideomycetes genomes: A test case for predicting lifestyles and emergence of pathogens.</title>
        <authorList>
            <person name="Haridas S."/>
            <person name="Albert R."/>
            <person name="Binder M."/>
            <person name="Bloem J."/>
            <person name="LaButti K."/>
            <person name="Salamov A."/>
            <person name="Andreopoulos B."/>
            <person name="Baker S."/>
            <person name="Barry K."/>
            <person name="Bills G."/>
            <person name="Bluhm B."/>
            <person name="Cannon C."/>
            <person name="Castanera R."/>
            <person name="Culley D."/>
            <person name="Daum C."/>
            <person name="Ezra D."/>
            <person name="Gonzalez J."/>
            <person name="Henrissat B."/>
            <person name="Kuo A."/>
            <person name="Liang C."/>
            <person name="Lipzen A."/>
            <person name="Lutzoni F."/>
            <person name="Magnuson J."/>
            <person name="Mondo S."/>
            <person name="Nolan M."/>
            <person name="Ohm R."/>
            <person name="Pangilinan J."/>
            <person name="Park H.-J."/>
            <person name="Ramirez L."/>
            <person name="Alfaro M."/>
            <person name="Sun H."/>
            <person name="Tritt A."/>
            <person name="Yoshinaga Y."/>
            <person name="Zwiers L.-H."/>
            <person name="Turgeon B."/>
            <person name="Goodwin S."/>
            <person name="Spatafora J."/>
            <person name="Crous P."/>
            <person name="Grigoriev I."/>
        </authorList>
    </citation>
    <scope>NUCLEOTIDE SEQUENCE [LARGE SCALE GENOMIC DNA]</scope>
    <source>
        <strain evidence="18">CECT 20119</strain>
    </source>
</reference>
<keyword evidence="18" id="KW-1185">Reference proteome</keyword>
<evidence type="ECO:0000256" key="10">
    <source>
        <dbReference type="ARBA" id="ARBA00023011"/>
    </source>
</evidence>